<reference evidence="5 6" key="1">
    <citation type="submission" date="2019-03" db="EMBL/GenBank/DDBJ databases">
        <title>Genome sequence of Lentibacillus salicampi ATCC BAA-719.</title>
        <authorList>
            <person name="Maclea K.S."/>
            <person name="Simoes Junior M."/>
        </authorList>
    </citation>
    <scope>NUCLEOTIDE SEQUENCE [LARGE SCALE GENOMIC DNA]</scope>
    <source>
        <strain evidence="5 6">ATCC BAA-719</strain>
    </source>
</reference>
<dbReference type="AlphaFoldDB" id="A0A4Y9AFR0"/>
<evidence type="ECO:0000256" key="2">
    <source>
        <dbReference type="PIRSR" id="PIRSR605754-1"/>
    </source>
</evidence>
<gene>
    <name evidence="5" type="ORF">E4U82_03135</name>
</gene>
<evidence type="ECO:0000256" key="4">
    <source>
        <dbReference type="SAM" id="Phobius"/>
    </source>
</evidence>
<dbReference type="InterPro" id="IPR023365">
    <property type="entry name" value="Sortase_dom-sf"/>
</dbReference>
<evidence type="ECO:0000313" key="6">
    <source>
        <dbReference type="Proteomes" id="UP000298484"/>
    </source>
</evidence>
<organism evidence="5 6">
    <name type="scientific">Lentibacillus salicampi</name>
    <dbReference type="NCBI Taxonomy" id="175306"/>
    <lineage>
        <taxon>Bacteria</taxon>
        <taxon>Bacillati</taxon>
        <taxon>Bacillota</taxon>
        <taxon>Bacilli</taxon>
        <taxon>Bacillales</taxon>
        <taxon>Bacillaceae</taxon>
        <taxon>Lentibacillus</taxon>
    </lineage>
</organism>
<dbReference type="GO" id="GO:0016787">
    <property type="term" value="F:hydrolase activity"/>
    <property type="evidence" value="ECO:0007669"/>
    <property type="project" value="UniProtKB-KW"/>
</dbReference>
<keyword evidence="4" id="KW-0812">Transmembrane</keyword>
<evidence type="ECO:0000256" key="3">
    <source>
        <dbReference type="SAM" id="MobiDB-lite"/>
    </source>
</evidence>
<sequence length="214" mass="23842">MKKTGVVLIITGIIMVGWFGWQYWSGMQSVERIDDNVVKASENEDHKETLSVGTEPDNIERTGNSGELVNTDYDDGKDIAKLIIPEIDLAFDVFWGTGDEALAKGVGMYDSKWTAPPDQGRHTVLSGHRDSVFRPVGDLEDGDALYVNYNGVDYEYQINKTWITDANDRSVIVGKDEPTLTLSTCYPFHFVGSAPDRYIVEAELVKKGDLLNLD</sequence>
<keyword evidence="6" id="KW-1185">Reference proteome</keyword>
<dbReference type="SUPFAM" id="SSF63817">
    <property type="entry name" value="Sortase"/>
    <property type="match status" value="1"/>
</dbReference>
<dbReference type="RefSeq" id="WP_135108580.1">
    <property type="nucleotide sequence ID" value="NZ_SRHY01000002.1"/>
</dbReference>
<keyword evidence="4" id="KW-0472">Membrane</keyword>
<evidence type="ECO:0000313" key="5">
    <source>
        <dbReference type="EMBL" id="TFJ94265.1"/>
    </source>
</evidence>
<feature type="active site" description="Acyl-thioester intermediate" evidence="2">
    <location>
        <position position="185"/>
    </location>
</feature>
<keyword evidence="4" id="KW-1133">Transmembrane helix</keyword>
<name>A0A4Y9AFR0_9BACI</name>
<evidence type="ECO:0000256" key="1">
    <source>
        <dbReference type="ARBA" id="ARBA00022801"/>
    </source>
</evidence>
<dbReference type="Proteomes" id="UP000298484">
    <property type="component" value="Unassembled WGS sequence"/>
</dbReference>
<dbReference type="InterPro" id="IPR005754">
    <property type="entry name" value="Sortase"/>
</dbReference>
<feature type="transmembrane region" description="Helical" evidence="4">
    <location>
        <begin position="6"/>
        <end position="24"/>
    </location>
</feature>
<dbReference type="CDD" id="cd05828">
    <property type="entry name" value="Sortase_D_1"/>
    <property type="match status" value="1"/>
</dbReference>
<accession>A0A4Y9AFR0</accession>
<protein>
    <submittedName>
        <fullName evidence="5">Class D sortase</fullName>
    </submittedName>
</protein>
<feature type="active site" description="Proton donor/acceptor" evidence="2">
    <location>
        <position position="128"/>
    </location>
</feature>
<dbReference type="Gene3D" id="2.40.260.10">
    <property type="entry name" value="Sortase"/>
    <property type="match status" value="1"/>
</dbReference>
<dbReference type="EMBL" id="SRHY01000002">
    <property type="protein sequence ID" value="TFJ94265.1"/>
    <property type="molecule type" value="Genomic_DNA"/>
</dbReference>
<dbReference type="InterPro" id="IPR041999">
    <property type="entry name" value="Sortase_D_1"/>
</dbReference>
<feature type="region of interest" description="Disordered" evidence="3">
    <location>
        <begin position="44"/>
        <end position="68"/>
    </location>
</feature>
<comment type="caution">
    <text evidence="5">The sequence shown here is derived from an EMBL/GenBank/DDBJ whole genome shotgun (WGS) entry which is preliminary data.</text>
</comment>
<keyword evidence="1" id="KW-0378">Hydrolase</keyword>
<dbReference type="NCBIfam" id="TIGR01076">
    <property type="entry name" value="sortase_fam"/>
    <property type="match status" value="1"/>
</dbReference>
<proteinExistence type="predicted"/>
<dbReference type="InterPro" id="IPR053525">
    <property type="entry name" value="Sortase_D"/>
</dbReference>
<dbReference type="OrthoDB" id="165822at2"/>
<dbReference type="Pfam" id="PF04203">
    <property type="entry name" value="Sortase"/>
    <property type="match status" value="1"/>
</dbReference>
<dbReference type="NCBIfam" id="NF033746">
    <property type="entry name" value="class_D_sortase"/>
    <property type="match status" value="1"/>
</dbReference>